<dbReference type="Pfam" id="PF01790">
    <property type="entry name" value="LGT"/>
    <property type="match status" value="1"/>
</dbReference>
<keyword evidence="5" id="KW-1133">Transmembrane helix</keyword>
<reference evidence="7 8" key="1">
    <citation type="submission" date="2023-04" db="EMBL/GenBank/DDBJ databases">
        <title>A long-awaited taxogenomic arrangement of the family Halomonadaceae.</title>
        <authorList>
            <person name="De La Haba R."/>
            <person name="Chuvochina M."/>
            <person name="Wittouck S."/>
            <person name="Arahal D.R."/>
            <person name="Sanchez-Porro C."/>
            <person name="Hugenholtz P."/>
            <person name="Ventosa A."/>
        </authorList>
    </citation>
    <scope>NUCLEOTIDE SEQUENCE [LARGE SCALE GENOMIC DNA]</scope>
    <source>
        <strain evidence="7 8">DSM 17332</strain>
    </source>
</reference>
<dbReference type="EMBL" id="JARWAL010000001">
    <property type="protein sequence ID" value="MDR5891369.1"/>
    <property type="molecule type" value="Genomic_DNA"/>
</dbReference>
<dbReference type="PROSITE" id="PS00194">
    <property type="entry name" value="THIOREDOXIN_1"/>
    <property type="match status" value="1"/>
</dbReference>
<feature type="transmembrane region" description="Helical" evidence="5">
    <location>
        <begin position="48"/>
        <end position="68"/>
    </location>
</feature>
<evidence type="ECO:0000256" key="1">
    <source>
        <dbReference type="ARBA" id="ARBA00004196"/>
    </source>
</evidence>
<gene>
    <name evidence="7" type="ORF">QC820_00960</name>
</gene>
<dbReference type="Pfam" id="PF08534">
    <property type="entry name" value="Redoxin"/>
    <property type="match status" value="1"/>
</dbReference>
<dbReference type="InterPro" id="IPR036249">
    <property type="entry name" value="Thioredoxin-like_sf"/>
</dbReference>
<dbReference type="InterPro" id="IPR017937">
    <property type="entry name" value="Thioredoxin_CS"/>
</dbReference>
<sequence>MHGLNQSIAIGPLGLSIGQLLLVLAFSIALLAGALIGRRHRTPTADTLFSLLFVALIGARLLFVARYWGSYDGALAMLDIRDGGFDPLGGLIAGVGYALWRLWKAPQQRAALAGALLAGAFTWGLTAGPLLLLESQSRPMPNTGLATLEGEPIDLPSLAEREAKPMVVNLWATWCPPCRREMPVFEQAQQEETDITFVFVNQGEDVSLVNRFLDHESLTLENVLLDARNALGDATGAMAMPTTLYYDAEGRLVDTHFGELSRATLNRGLERLR</sequence>
<keyword evidence="2" id="KW-0201">Cytochrome c-type biogenesis</keyword>
<dbReference type="PANTHER" id="PTHR42852:SF6">
    <property type="entry name" value="THIOL:DISULFIDE INTERCHANGE PROTEIN DSBE"/>
    <property type="match status" value="1"/>
</dbReference>
<evidence type="ECO:0000256" key="4">
    <source>
        <dbReference type="ARBA" id="ARBA00023284"/>
    </source>
</evidence>
<dbReference type="InterPro" id="IPR050553">
    <property type="entry name" value="Thioredoxin_ResA/DsbE_sf"/>
</dbReference>
<dbReference type="CDD" id="cd02966">
    <property type="entry name" value="TlpA_like_family"/>
    <property type="match status" value="1"/>
</dbReference>
<dbReference type="PANTHER" id="PTHR42852">
    <property type="entry name" value="THIOL:DISULFIDE INTERCHANGE PROTEIN DSBE"/>
    <property type="match status" value="1"/>
</dbReference>
<feature type="transmembrane region" description="Helical" evidence="5">
    <location>
        <begin position="12"/>
        <end position="36"/>
    </location>
</feature>
<keyword evidence="5" id="KW-0472">Membrane</keyword>
<dbReference type="Gene3D" id="3.40.30.10">
    <property type="entry name" value="Glutaredoxin"/>
    <property type="match status" value="1"/>
</dbReference>
<name>A0ABU1GH97_9GAMM</name>
<organism evidence="7 8">
    <name type="scientific">Halomonas mongoliensis</name>
    <dbReference type="NCBI Taxonomy" id="321265"/>
    <lineage>
        <taxon>Bacteria</taxon>
        <taxon>Pseudomonadati</taxon>
        <taxon>Pseudomonadota</taxon>
        <taxon>Gammaproteobacteria</taxon>
        <taxon>Oceanospirillales</taxon>
        <taxon>Halomonadaceae</taxon>
        <taxon>Halomonas</taxon>
    </lineage>
</organism>
<keyword evidence="5" id="KW-0812">Transmembrane</keyword>
<feature type="transmembrane region" description="Helical" evidence="5">
    <location>
        <begin position="88"/>
        <end position="103"/>
    </location>
</feature>
<dbReference type="PROSITE" id="PS51352">
    <property type="entry name" value="THIOREDOXIN_2"/>
    <property type="match status" value="1"/>
</dbReference>
<evidence type="ECO:0000259" key="6">
    <source>
        <dbReference type="PROSITE" id="PS51352"/>
    </source>
</evidence>
<comment type="caution">
    <text evidence="7">The sequence shown here is derived from an EMBL/GenBank/DDBJ whole genome shotgun (WGS) entry which is preliminary data.</text>
</comment>
<keyword evidence="8" id="KW-1185">Reference proteome</keyword>
<evidence type="ECO:0000256" key="3">
    <source>
        <dbReference type="ARBA" id="ARBA00023157"/>
    </source>
</evidence>
<feature type="transmembrane region" description="Helical" evidence="5">
    <location>
        <begin position="110"/>
        <end position="133"/>
    </location>
</feature>
<evidence type="ECO:0000313" key="7">
    <source>
        <dbReference type="EMBL" id="MDR5891369.1"/>
    </source>
</evidence>
<comment type="subcellular location">
    <subcellularLocation>
        <location evidence="1">Cell envelope</location>
    </subcellularLocation>
</comment>
<evidence type="ECO:0000256" key="5">
    <source>
        <dbReference type="SAM" id="Phobius"/>
    </source>
</evidence>
<feature type="domain" description="Thioredoxin" evidence="6">
    <location>
        <begin position="134"/>
        <end position="273"/>
    </location>
</feature>
<protein>
    <submittedName>
        <fullName evidence="7">TlpA disulfide reductase family protein</fullName>
    </submittedName>
</protein>
<keyword evidence="4" id="KW-0676">Redox-active center</keyword>
<accession>A0ABU1GH97</accession>
<evidence type="ECO:0000256" key="2">
    <source>
        <dbReference type="ARBA" id="ARBA00022748"/>
    </source>
</evidence>
<dbReference type="InterPro" id="IPR013740">
    <property type="entry name" value="Redoxin"/>
</dbReference>
<dbReference type="RefSeq" id="WP_309635427.1">
    <property type="nucleotide sequence ID" value="NZ_JARWAL010000001.1"/>
</dbReference>
<dbReference type="InterPro" id="IPR013766">
    <property type="entry name" value="Thioredoxin_domain"/>
</dbReference>
<dbReference type="Proteomes" id="UP001252270">
    <property type="component" value="Unassembled WGS sequence"/>
</dbReference>
<keyword evidence="3" id="KW-1015">Disulfide bond</keyword>
<proteinExistence type="predicted"/>
<evidence type="ECO:0000313" key="8">
    <source>
        <dbReference type="Proteomes" id="UP001252270"/>
    </source>
</evidence>
<dbReference type="InterPro" id="IPR001640">
    <property type="entry name" value="Lgt"/>
</dbReference>
<dbReference type="SUPFAM" id="SSF52833">
    <property type="entry name" value="Thioredoxin-like"/>
    <property type="match status" value="1"/>
</dbReference>